<dbReference type="PANTHER" id="PTHR43669">
    <property type="entry name" value="5-KETO-D-GLUCONATE 5-REDUCTASE"/>
    <property type="match status" value="1"/>
</dbReference>
<dbReference type="PRINTS" id="PR00081">
    <property type="entry name" value="GDHRDH"/>
</dbReference>
<dbReference type="InterPro" id="IPR002347">
    <property type="entry name" value="SDR_fam"/>
</dbReference>
<dbReference type="AlphaFoldDB" id="A0A7W7QQ09"/>
<comment type="similarity">
    <text evidence="1">Belongs to the short-chain dehydrogenases/reductases (SDR) family.</text>
</comment>
<organism evidence="3 4">
    <name type="scientific">Streptosporangium saharense</name>
    <dbReference type="NCBI Taxonomy" id="1706840"/>
    <lineage>
        <taxon>Bacteria</taxon>
        <taxon>Bacillati</taxon>
        <taxon>Actinomycetota</taxon>
        <taxon>Actinomycetes</taxon>
        <taxon>Streptosporangiales</taxon>
        <taxon>Streptosporangiaceae</taxon>
        <taxon>Streptosporangium</taxon>
    </lineage>
</organism>
<dbReference type="GO" id="GO:0016491">
    <property type="term" value="F:oxidoreductase activity"/>
    <property type="evidence" value="ECO:0007669"/>
    <property type="project" value="UniProtKB-KW"/>
</dbReference>
<gene>
    <name evidence="3" type="ORF">FHS44_004099</name>
</gene>
<keyword evidence="2" id="KW-0560">Oxidoreductase</keyword>
<reference evidence="3 4" key="1">
    <citation type="submission" date="2020-08" db="EMBL/GenBank/DDBJ databases">
        <title>Genomic Encyclopedia of Type Strains, Phase III (KMG-III): the genomes of soil and plant-associated and newly described type strains.</title>
        <authorList>
            <person name="Whitman W."/>
        </authorList>
    </citation>
    <scope>NUCLEOTIDE SEQUENCE [LARGE SCALE GENOMIC DNA]</scope>
    <source>
        <strain evidence="3 4">CECT 8840</strain>
    </source>
</reference>
<accession>A0A7W7QQ09</accession>
<dbReference type="Pfam" id="PF13561">
    <property type="entry name" value="adh_short_C2"/>
    <property type="match status" value="1"/>
</dbReference>
<dbReference type="RefSeq" id="WP_184716903.1">
    <property type="nucleotide sequence ID" value="NZ_JACHJP010000004.1"/>
</dbReference>
<dbReference type="Proteomes" id="UP000552644">
    <property type="component" value="Unassembled WGS sequence"/>
</dbReference>
<dbReference type="EMBL" id="JACHJP010000004">
    <property type="protein sequence ID" value="MBB4916991.1"/>
    <property type="molecule type" value="Genomic_DNA"/>
</dbReference>
<evidence type="ECO:0000313" key="3">
    <source>
        <dbReference type="EMBL" id="MBB4916991.1"/>
    </source>
</evidence>
<dbReference type="Gene3D" id="3.40.50.720">
    <property type="entry name" value="NAD(P)-binding Rossmann-like Domain"/>
    <property type="match status" value="1"/>
</dbReference>
<dbReference type="InterPro" id="IPR036291">
    <property type="entry name" value="NAD(P)-bd_dom_sf"/>
</dbReference>
<sequence>MTQLLQDKNIIIYGAGGGIGGGAARTFAKEGARVFLAGRTRESLEAVAADITAEGGRAEIDRVDALDERSVEEHFQTVVARAGGVDVSLNLITRGDVQGVPLVEMSAKDLTTAVMNGLLTNFLTARVAARHMATRGGGVVMTVTSGSSRGTAPMMGSTGPADAAVEAFLRYLAAETGPSGVRVVGLHTAGVIETMTREKVAEVNEGMSDFDPEEFERMMAGMTMLGRMPRLAQVADTLAFLASDRAAGITGTIVNVTCGLVAG</sequence>
<evidence type="ECO:0000256" key="1">
    <source>
        <dbReference type="ARBA" id="ARBA00006484"/>
    </source>
</evidence>
<protein>
    <submittedName>
        <fullName evidence="3">NAD(P)-dependent dehydrogenase (Short-subunit alcohol dehydrogenase family)</fullName>
    </submittedName>
</protein>
<proteinExistence type="inferred from homology"/>
<dbReference type="PANTHER" id="PTHR43669:SF8">
    <property type="entry name" value="SHORT-CHAIN TYPE DEHYDROGENASE_REDUCTASE-RELATED"/>
    <property type="match status" value="1"/>
</dbReference>
<dbReference type="CDD" id="cd05233">
    <property type="entry name" value="SDR_c"/>
    <property type="match status" value="1"/>
</dbReference>
<name>A0A7W7QQ09_9ACTN</name>
<evidence type="ECO:0000313" key="4">
    <source>
        <dbReference type="Proteomes" id="UP000552644"/>
    </source>
</evidence>
<dbReference type="SUPFAM" id="SSF51735">
    <property type="entry name" value="NAD(P)-binding Rossmann-fold domains"/>
    <property type="match status" value="1"/>
</dbReference>
<comment type="caution">
    <text evidence="3">The sequence shown here is derived from an EMBL/GenBank/DDBJ whole genome shotgun (WGS) entry which is preliminary data.</text>
</comment>
<evidence type="ECO:0000256" key="2">
    <source>
        <dbReference type="ARBA" id="ARBA00023002"/>
    </source>
</evidence>
<keyword evidence="4" id="KW-1185">Reference proteome</keyword>